<gene>
    <name evidence="2" type="ORF">SAMN05421643_1523</name>
</gene>
<reference evidence="3" key="1">
    <citation type="submission" date="2016-10" db="EMBL/GenBank/DDBJ databases">
        <authorList>
            <person name="Varghese N."/>
            <person name="Submissions S."/>
        </authorList>
    </citation>
    <scope>NUCLEOTIDE SEQUENCE [LARGE SCALE GENOMIC DNA]</scope>
    <source>
        <strain evidence="3">ANC 5109</strain>
    </source>
</reference>
<name>A0A1H3NMG4_9GAMM</name>
<dbReference type="AlphaFoldDB" id="A0A1H3NMG4"/>
<sequence>MIECIVEWIRTNNTNLNFFISLAVLMLTTYAVLYAKKQIQISHKFRFSELKVQICQLASETSQKSLKVWYLFDDLIIKNPENPKNIEYEERKNTIKFQSLYEIDKVFDEILNCDERNANIETLEVYLLTLIKINKSLSALEINIQSEKNSKANGM</sequence>
<dbReference type="Proteomes" id="UP000199035">
    <property type="component" value="Unassembled WGS sequence"/>
</dbReference>
<evidence type="ECO:0000313" key="2">
    <source>
        <dbReference type="EMBL" id="SDY89943.1"/>
    </source>
</evidence>
<keyword evidence="1" id="KW-1133">Transmembrane helix</keyword>
<organism evidence="2 3">
    <name type="scientific">Acinetobacter kyonggiensis</name>
    <dbReference type="NCBI Taxonomy" id="595670"/>
    <lineage>
        <taxon>Bacteria</taxon>
        <taxon>Pseudomonadati</taxon>
        <taxon>Pseudomonadota</taxon>
        <taxon>Gammaproteobacteria</taxon>
        <taxon>Moraxellales</taxon>
        <taxon>Moraxellaceae</taxon>
        <taxon>Acinetobacter</taxon>
    </lineage>
</organism>
<proteinExistence type="predicted"/>
<evidence type="ECO:0000313" key="3">
    <source>
        <dbReference type="Proteomes" id="UP000199035"/>
    </source>
</evidence>
<feature type="transmembrane region" description="Helical" evidence="1">
    <location>
        <begin position="16"/>
        <end position="35"/>
    </location>
</feature>
<evidence type="ECO:0000256" key="1">
    <source>
        <dbReference type="SAM" id="Phobius"/>
    </source>
</evidence>
<keyword evidence="1" id="KW-0472">Membrane</keyword>
<keyword evidence="3" id="KW-1185">Reference proteome</keyword>
<keyword evidence="1" id="KW-0812">Transmembrane</keyword>
<accession>A0A1H3NMG4</accession>
<dbReference type="RefSeq" id="WP_092692985.1">
    <property type="nucleotide sequence ID" value="NZ_FNPK01000052.1"/>
</dbReference>
<dbReference type="EMBL" id="FNPK01000052">
    <property type="protein sequence ID" value="SDY89943.1"/>
    <property type="molecule type" value="Genomic_DNA"/>
</dbReference>
<protein>
    <submittedName>
        <fullName evidence="2">Uncharacterized protein</fullName>
    </submittedName>
</protein>